<dbReference type="FunFam" id="2.60.40.10:FF:000032">
    <property type="entry name" value="palladin isoform X1"/>
    <property type="match status" value="1"/>
</dbReference>
<feature type="chain" id="PRO_5025516641" evidence="5">
    <location>
        <begin position="24"/>
        <end position="229"/>
    </location>
</feature>
<evidence type="ECO:0000313" key="7">
    <source>
        <dbReference type="Ensembl" id="ENSSAUP00010037886.1"/>
    </source>
</evidence>
<evidence type="ECO:0000313" key="8">
    <source>
        <dbReference type="Proteomes" id="UP000472265"/>
    </source>
</evidence>
<reference evidence="7" key="3">
    <citation type="submission" date="2025-09" db="UniProtKB">
        <authorList>
            <consortium name="Ensembl"/>
        </authorList>
    </citation>
    <scope>IDENTIFICATION</scope>
</reference>
<keyword evidence="2" id="KW-0677">Repeat</keyword>
<dbReference type="Ensembl" id="ENSSAUT00010039899.1">
    <property type="protein sequence ID" value="ENSSAUP00010037886.1"/>
    <property type="gene ID" value="ENSSAUG00010015992.1"/>
</dbReference>
<dbReference type="SMART" id="SM00408">
    <property type="entry name" value="IGc2"/>
    <property type="match status" value="2"/>
</dbReference>
<dbReference type="InterPro" id="IPR013098">
    <property type="entry name" value="Ig_I-set"/>
</dbReference>
<accession>A0A671WG29</accession>
<feature type="signal peptide" evidence="5">
    <location>
        <begin position="1"/>
        <end position="23"/>
    </location>
</feature>
<evidence type="ECO:0000256" key="3">
    <source>
        <dbReference type="ARBA" id="ARBA00023157"/>
    </source>
</evidence>
<feature type="domain" description="Ig-like" evidence="6">
    <location>
        <begin position="113"/>
        <end position="194"/>
    </location>
</feature>
<evidence type="ECO:0000259" key="6">
    <source>
        <dbReference type="PROSITE" id="PS50835"/>
    </source>
</evidence>
<protein>
    <submittedName>
        <fullName evidence="7">Neural cell adhesion molecule 3</fullName>
    </submittedName>
</protein>
<dbReference type="InterPro" id="IPR051170">
    <property type="entry name" value="Neural/epithelial_adhesion"/>
</dbReference>
<dbReference type="PANTHER" id="PTHR12231">
    <property type="entry name" value="CTX-RELATED TYPE I TRANSMEMBRANE PROTEIN"/>
    <property type="match status" value="1"/>
</dbReference>
<keyword evidence="8" id="KW-1185">Reference proteome</keyword>
<reference evidence="7" key="1">
    <citation type="submission" date="2021-04" db="EMBL/GenBank/DDBJ databases">
        <authorList>
            <consortium name="Wellcome Sanger Institute Data Sharing"/>
        </authorList>
    </citation>
    <scope>NUCLEOTIDE SEQUENCE [LARGE SCALE GENOMIC DNA]</scope>
</reference>
<dbReference type="InterPro" id="IPR003598">
    <property type="entry name" value="Ig_sub2"/>
</dbReference>
<dbReference type="SMART" id="SM00409">
    <property type="entry name" value="IG"/>
    <property type="match status" value="2"/>
</dbReference>
<dbReference type="InterPro" id="IPR013783">
    <property type="entry name" value="Ig-like_fold"/>
</dbReference>
<reference evidence="7" key="2">
    <citation type="submission" date="2025-08" db="UniProtKB">
        <authorList>
            <consortium name="Ensembl"/>
        </authorList>
    </citation>
    <scope>IDENTIFICATION</scope>
</reference>
<dbReference type="PANTHER" id="PTHR12231:SF253">
    <property type="entry name" value="DPR-INTERACTING PROTEIN ETA, ISOFORM B-RELATED"/>
    <property type="match status" value="1"/>
</dbReference>
<dbReference type="Pfam" id="PF13927">
    <property type="entry name" value="Ig_3"/>
    <property type="match status" value="1"/>
</dbReference>
<dbReference type="InterPro" id="IPR007110">
    <property type="entry name" value="Ig-like_dom"/>
</dbReference>
<dbReference type="Pfam" id="PF07679">
    <property type="entry name" value="I-set"/>
    <property type="match status" value="1"/>
</dbReference>
<dbReference type="Gene3D" id="2.60.40.10">
    <property type="entry name" value="Immunoglobulins"/>
    <property type="match status" value="2"/>
</dbReference>
<evidence type="ECO:0000256" key="5">
    <source>
        <dbReference type="SAM" id="SignalP"/>
    </source>
</evidence>
<sequence>MNQSALVLRTALLLLLLMYSTDAEMTIVTTKQDVQVGEQILLLCKAGAEGEITWTKDGVDIDEENVKKFDETSSKMIINKATMQDAGRYSCHCEFDSGHIDKTERQLYVYEGPSFGQTTTYHEFLEGTDGEVPCLVTGQPAVDVKWLKDKQEIPSHAGSHMRQLRDNKLLIKKVKREDAGTYECRAQIKGRPISKLLSVSVVVNGQYLFTSRLNEMARGLKPDMVRHID</sequence>
<keyword evidence="4" id="KW-0393">Immunoglobulin domain</keyword>
<keyword evidence="3" id="KW-1015">Disulfide bond</keyword>
<gene>
    <name evidence="7" type="primary">ncam3</name>
</gene>
<dbReference type="PROSITE" id="PS50835">
    <property type="entry name" value="IG_LIKE"/>
    <property type="match status" value="2"/>
</dbReference>
<name>A0A671WG29_SPAAU</name>
<dbReference type="SUPFAM" id="SSF48726">
    <property type="entry name" value="Immunoglobulin"/>
    <property type="match status" value="2"/>
</dbReference>
<evidence type="ECO:0000256" key="1">
    <source>
        <dbReference type="ARBA" id="ARBA00022729"/>
    </source>
</evidence>
<dbReference type="InterPro" id="IPR003599">
    <property type="entry name" value="Ig_sub"/>
</dbReference>
<organism evidence="7 8">
    <name type="scientific">Sparus aurata</name>
    <name type="common">Gilthead sea bream</name>
    <dbReference type="NCBI Taxonomy" id="8175"/>
    <lineage>
        <taxon>Eukaryota</taxon>
        <taxon>Metazoa</taxon>
        <taxon>Chordata</taxon>
        <taxon>Craniata</taxon>
        <taxon>Vertebrata</taxon>
        <taxon>Euteleostomi</taxon>
        <taxon>Actinopterygii</taxon>
        <taxon>Neopterygii</taxon>
        <taxon>Teleostei</taxon>
        <taxon>Neoteleostei</taxon>
        <taxon>Acanthomorphata</taxon>
        <taxon>Eupercaria</taxon>
        <taxon>Spariformes</taxon>
        <taxon>Sparidae</taxon>
        <taxon>Sparus</taxon>
    </lineage>
</organism>
<proteinExistence type="predicted"/>
<keyword evidence="1 5" id="KW-0732">Signal</keyword>
<dbReference type="AlphaFoldDB" id="A0A671WG29"/>
<dbReference type="InterPro" id="IPR036179">
    <property type="entry name" value="Ig-like_dom_sf"/>
</dbReference>
<feature type="domain" description="Ig-like" evidence="6">
    <location>
        <begin position="23"/>
        <end position="108"/>
    </location>
</feature>
<dbReference type="GeneTree" id="ENSGT00940000166537"/>
<dbReference type="Proteomes" id="UP000472265">
    <property type="component" value="Chromosome 17"/>
</dbReference>
<evidence type="ECO:0000256" key="2">
    <source>
        <dbReference type="ARBA" id="ARBA00022737"/>
    </source>
</evidence>
<evidence type="ECO:0000256" key="4">
    <source>
        <dbReference type="ARBA" id="ARBA00023319"/>
    </source>
</evidence>
<dbReference type="CDD" id="cd00096">
    <property type="entry name" value="Ig"/>
    <property type="match status" value="1"/>
</dbReference>